<evidence type="ECO:0000313" key="6">
    <source>
        <dbReference type="Proteomes" id="UP001148455"/>
    </source>
</evidence>
<dbReference type="GO" id="GO:0003700">
    <property type="term" value="F:DNA-binding transcription factor activity"/>
    <property type="evidence" value="ECO:0007669"/>
    <property type="project" value="TreeGrafter"/>
</dbReference>
<organism evidence="5 6">
    <name type="scientific">Mediterraneibacter gnavus</name>
    <name type="common">Ruminococcus gnavus</name>
    <dbReference type="NCBI Taxonomy" id="33038"/>
    <lineage>
        <taxon>Bacteria</taxon>
        <taxon>Bacillati</taxon>
        <taxon>Bacillota</taxon>
        <taxon>Clostridia</taxon>
        <taxon>Lachnospirales</taxon>
        <taxon>Lachnospiraceae</taxon>
        <taxon>Mediterraneibacter</taxon>
    </lineage>
</organism>
<dbReference type="InterPro" id="IPR028082">
    <property type="entry name" value="Peripla_BP_I"/>
</dbReference>
<dbReference type="Proteomes" id="UP001148455">
    <property type="component" value="Unassembled WGS sequence"/>
</dbReference>
<accession>A0A9X3HQE5</accession>
<dbReference type="Pfam" id="PF13377">
    <property type="entry name" value="Peripla_BP_3"/>
    <property type="match status" value="1"/>
</dbReference>
<name>A0A9X3HQE5_MEDGN</name>
<sequence>MLCKEIGLINGPMSLPTYYERYQGYKKAISELGLKEICPESTQQANTFEYGFQCAEFLLTNYFHLDAIITSVDIQGIGALRAVKEQAMLVPEDIRLISLTGHSIGGMLETTMTSLEIPAHEMGKKSALMAIEEIDAPSDQKPSPQHLVFEATLVERESS</sequence>
<reference evidence="5" key="1">
    <citation type="submission" date="2022-12" db="EMBL/GenBank/DDBJ databases">
        <title>Genome of R. gnavus strain RSHDN_123.</title>
        <authorList>
            <person name="Abdugheni R."/>
        </authorList>
    </citation>
    <scope>NUCLEOTIDE SEQUENCE</scope>
    <source>
        <strain evidence="5">RSHDN_123</strain>
    </source>
</reference>
<keyword evidence="3" id="KW-0804">Transcription</keyword>
<gene>
    <name evidence="5" type="ORF">O8D18_12680</name>
</gene>
<keyword evidence="1" id="KW-0805">Transcription regulation</keyword>
<protein>
    <submittedName>
        <fullName evidence="5">Substrate-binding domain-containing protein</fullName>
    </submittedName>
</protein>
<keyword evidence="2" id="KW-0238">DNA-binding</keyword>
<dbReference type="AlphaFoldDB" id="A0A9X3HQE5"/>
<evidence type="ECO:0000313" key="5">
    <source>
        <dbReference type="EMBL" id="MCZ7694877.1"/>
    </source>
</evidence>
<proteinExistence type="predicted"/>
<dbReference type="GO" id="GO:0000976">
    <property type="term" value="F:transcription cis-regulatory region binding"/>
    <property type="evidence" value="ECO:0007669"/>
    <property type="project" value="TreeGrafter"/>
</dbReference>
<evidence type="ECO:0000259" key="4">
    <source>
        <dbReference type="Pfam" id="PF13377"/>
    </source>
</evidence>
<dbReference type="EMBL" id="JAPZED010000016">
    <property type="protein sequence ID" value="MCZ7694877.1"/>
    <property type="molecule type" value="Genomic_DNA"/>
</dbReference>
<evidence type="ECO:0000256" key="2">
    <source>
        <dbReference type="ARBA" id="ARBA00023125"/>
    </source>
</evidence>
<dbReference type="SUPFAM" id="SSF53822">
    <property type="entry name" value="Periplasmic binding protein-like I"/>
    <property type="match status" value="1"/>
</dbReference>
<evidence type="ECO:0000256" key="3">
    <source>
        <dbReference type="ARBA" id="ARBA00023163"/>
    </source>
</evidence>
<dbReference type="CDD" id="cd06267">
    <property type="entry name" value="PBP1_LacI_sugar_binding-like"/>
    <property type="match status" value="1"/>
</dbReference>
<dbReference type="InterPro" id="IPR046335">
    <property type="entry name" value="LacI/GalR-like_sensor"/>
</dbReference>
<evidence type="ECO:0000256" key="1">
    <source>
        <dbReference type="ARBA" id="ARBA00023015"/>
    </source>
</evidence>
<dbReference type="PANTHER" id="PTHR30146">
    <property type="entry name" value="LACI-RELATED TRANSCRIPTIONAL REPRESSOR"/>
    <property type="match status" value="1"/>
</dbReference>
<comment type="caution">
    <text evidence="5">The sequence shown here is derived from an EMBL/GenBank/DDBJ whole genome shotgun (WGS) entry which is preliminary data.</text>
</comment>
<dbReference type="RefSeq" id="WP_269762976.1">
    <property type="nucleotide sequence ID" value="NZ_JAPZEC010000015.1"/>
</dbReference>
<dbReference type="PANTHER" id="PTHR30146:SF109">
    <property type="entry name" value="HTH-TYPE TRANSCRIPTIONAL REGULATOR GALS"/>
    <property type="match status" value="1"/>
</dbReference>
<feature type="domain" description="Transcriptional regulator LacI/GalR-like sensor" evidence="4">
    <location>
        <begin position="3"/>
        <end position="159"/>
    </location>
</feature>
<dbReference type="Gene3D" id="3.40.50.2300">
    <property type="match status" value="1"/>
</dbReference>